<dbReference type="GO" id="GO:0047632">
    <property type="term" value="F:agmatine deiminase activity"/>
    <property type="evidence" value="ECO:0007669"/>
    <property type="project" value="TreeGrafter"/>
</dbReference>
<dbReference type="Proteomes" id="UP000183015">
    <property type="component" value="Unassembled WGS sequence"/>
</dbReference>
<evidence type="ECO:0000256" key="2">
    <source>
        <dbReference type="SAM" id="MobiDB-lite"/>
    </source>
</evidence>
<keyword evidence="5" id="KW-1185">Reference proteome</keyword>
<evidence type="ECO:0000256" key="1">
    <source>
        <dbReference type="ARBA" id="ARBA00022801"/>
    </source>
</evidence>
<reference evidence="5" key="1">
    <citation type="submission" date="2016-10" db="EMBL/GenBank/DDBJ databases">
        <authorList>
            <person name="Varghese N."/>
        </authorList>
    </citation>
    <scope>NUCLEOTIDE SEQUENCE [LARGE SCALE GENOMIC DNA]</scope>
    <source>
        <strain evidence="5">DSM 45096 / BCRC 16803 / CGMCC 4.1857 / CIP 109030 / JCM 12277 / KCTC 19219 / NBRC 100920 / 33214</strain>
    </source>
</reference>
<sequence length="408" mass="42843">MDEHGRAAETPHFTAEYDPESAPHPRRMDRRRFLAATGLAAAGAAWAVTGLGGTARAATALGARRNAALAAGSYAVPLDSVPHTRTWMAWPDSTAIYGRKLSGMQANIALIADTIAKYEPVYLLANSASVATARRMCTNTNVTVIGSIPVDDCWLRDSGPIFRTNGTGGLDAVGLNFNGWGNKQTHAKDALVAQRVAAYLGVNFTAAGLVGEGGAIEADGAGTLMATRSSIINSNRNPGMSQTQIEQAMCAAYGASEVIWFTGIVGQDITDDHVDATSRFLAPGAGLVQTPNPADPPDIWSNDENQQYQTLSGANDAQGARIAVTALESPDYNLIRATSVDFVDSYANYYVCNGAVISAQFGDSTADANARAVLQRTFPGRTIVQLNIDNLGNQGGGIHCVTQPQPAP</sequence>
<evidence type="ECO:0000313" key="4">
    <source>
        <dbReference type="EMBL" id="SEM51060.1"/>
    </source>
</evidence>
<dbReference type="RefSeq" id="WP_082015286.1">
    <property type="nucleotide sequence ID" value="NZ_BBPN01000026.1"/>
</dbReference>
<keyword evidence="3" id="KW-0472">Membrane</keyword>
<dbReference type="SUPFAM" id="SSF55909">
    <property type="entry name" value="Pentein"/>
    <property type="match status" value="1"/>
</dbReference>
<dbReference type="GO" id="GO:0009446">
    <property type="term" value="P:putrescine biosynthetic process"/>
    <property type="evidence" value="ECO:0007669"/>
    <property type="project" value="InterPro"/>
</dbReference>
<dbReference type="GO" id="GO:0004668">
    <property type="term" value="F:protein-arginine deiminase activity"/>
    <property type="evidence" value="ECO:0007669"/>
    <property type="project" value="InterPro"/>
</dbReference>
<dbReference type="PANTHER" id="PTHR31377:SF0">
    <property type="entry name" value="AGMATINE DEIMINASE-RELATED"/>
    <property type="match status" value="1"/>
</dbReference>
<keyword evidence="3" id="KW-1133">Transmembrane helix</keyword>
<evidence type="ECO:0000313" key="5">
    <source>
        <dbReference type="Proteomes" id="UP000183015"/>
    </source>
</evidence>
<dbReference type="Gene3D" id="3.75.10.10">
    <property type="entry name" value="L-arginine/glycine Amidinotransferase, Chain A"/>
    <property type="match status" value="1"/>
</dbReference>
<dbReference type="PANTHER" id="PTHR31377">
    <property type="entry name" value="AGMATINE DEIMINASE-RELATED"/>
    <property type="match status" value="1"/>
</dbReference>
<dbReference type="InterPro" id="IPR007466">
    <property type="entry name" value="Peptidyl-Arg-deiminase_porph"/>
</dbReference>
<feature type="transmembrane region" description="Helical" evidence="3">
    <location>
        <begin position="33"/>
        <end position="55"/>
    </location>
</feature>
<gene>
    <name evidence="4" type="ORF">SAMN05414137_13157</name>
</gene>
<dbReference type="InterPro" id="IPR006311">
    <property type="entry name" value="TAT_signal"/>
</dbReference>
<protein>
    <submittedName>
        <fullName evidence="4">Agmatine deiminase</fullName>
    </submittedName>
</protein>
<dbReference type="EMBL" id="FOAZ01000031">
    <property type="protein sequence ID" value="SEM51060.1"/>
    <property type="molecule type" value="Genomic_DNA"/>
</dbReference>
<dbReference type="AlphaFoldDB" id="A0A1H7YY42"/>
<keyword evidence="3" id="KW-0812">Transmembrane</keyword>
<dbReference type="Pfam" id="PF04371">
    <property type="entry name" value="PAD_porph"/>
    <property type="match status" value="1"/>
</dbReference>
<name>A0A1H7YY42_STRJI</name>
<accession>A0A1H7YY42</accession>
<dbReference type="PROSITE" id="PS51318">
    <property type="entry name" value="TAT"/>
    <property type="match status" value="1"/>
</dbReference>
<feature type="region of interest" description="Disordered" evidence="2">
    <location>
        <begin position="1"/>
        <end position="25"/>
    </location>
</feature>
<dbReference type="OrthoDB" id="9808013at2"/>
<dbReference type="eggNOG" id="COG2957">
    <property type="taxonomic scope" value="Bacteria"/>
</dbReference>
<proteinExistence type="predicted"/>
<evidence type="ECO:0000256" key="3">
    <source>
        <dbReference type="SAM" id="Phobius"/>
    </source>
</evidence>
<keyword evidence="1" id="KW-0378">Hydrolase</keyword>
<dbReference type="STRING" id="235985.SAMN05414137_13157"/>
<organism evidence="4 5">
    <name type="scientific">Streptacidiphilus jiangxiensis</name>
    <dbReference type="NCBI Taxonomy" id="235985"/>
    <lineage>
        <taxon>Bacteria</taxon>
        <taxon>Bacillati</taxon>
        <taxon>Actinomycetota</taxon>
        <taxon>Actinomycetes</taxon>
        <taxon>Kitasatosporales</taxon>
        <taxon>Streptomycetaceae</taxon>
        <taxon>Streptacidiphilus</taxon>
    </lineage>
</organism>